<feature type="transmembrane region" description="Helical" evidence="1">
    <location>
        <begin position="130"/>
        <end position="150"/>
    </location>
</feature>
<evidence type="ECO:0000313" key="2">
    <source>
        <dbReference type="EMBL" id="CAA9232151.1"/>
    </source>
</evidence>
<protein>
    <submittedName>
        <fullName evidence="2">Uncharacterized protein</fullName>
    </submittedName>
</protein>
<evidence type="ECO:0000256" key="1">
    <source>
        <dbReference type="SAM" id="Phobius"/>
    </source>
</evidence>
<gene>
    <name evidence="2" type="ORF">AVDCRST_MAG83-1199</name>
</gene>
<dbReference type="AlphaFoldDB" id="A0A6J4HT06"/>
<keyword evidence="1" id="KW-0472">Membrane</keyword>
<reference evidence="2" key="1">
    <citation type="submission" date="2020-02" db="EMBL/GenBank/DDBJ databases">
        <authorList>
            <person name="Meier V. D."/>
        </authorList>
    </citation>
    <scope>NUCLEOTIDE SEQUENCE</scope>
    <source>
        <strain evidence="2">AVDCRST_MAG83</strain>
    </source>
</reference>
<accession>A0A6J4HT06</accession>
<organism evidence="2">
    <name type="scientific">uncultured Arthrobacter sp</name>
    <dbReference type="NCBI Taxonomy" id="114050"/>
    <lineage>
        <taxon>Bacteria</taxon>
        <taxon>Bacillati</taxon>
        <taxon>Actinomycetota</taxon>
        <taxon>Actinomycetes</taxon>
        <taxon>Micrococcales</taxon>
        <taxon>Micrococcaceae</taxon>
        <taxon>Arthrobacter</taxon>
        <taxon>environmental samples</taxon>
    </lineage>
</organism>
<keyword evidence="1" id="KW-1133">Transmembrane helix</keyword>
<sequence length="152" mass="15860">MKTPALASREGADVEASPAPDNAFFVRSAGTGQEGLIAQELIGSGAAALGVGLVLAALLIRLLHGSMMRTTAVLAGTAPDLVLRWHDRFNTVHEAPWLGQVPDDGVRDLTVFYSASDPDRWQLHRPHRGAGLLALVGIGLLLAGVASAVLPL</sequence>
<feature type="transmembrane region" description="Helical" evidence="1">
    <location>
        <begin position="41"/>
        <end position="60"/>
    </location>
</feature>
<proteinExistence type="predicted"/>
<keyword evidence="1" id="KW-0812">Transmembrane</keyword>
<name>A0A6J4HT06_9MICC</name>
<dbReference type="EMBL" id="CADCTE010000073">
    <property type="protein sequence ID" value="CAA9232151.1"/>
    <property type="molecule type" value="Genomic_DNA"/>
</dbReference>